<name>A0A0G0B0P7_9BACT</name>
<organism evidence="2 3">
    <name type="scientific">Candidatus Roizmanbacteria bacterium GW2011_GWC2_34_23</name>
    <dbReference type="NCBI Taxonomy" id="1618484"/>
    <lineage>
        <taxon>Bacteria</taxon>
        <taxon>Candidatus Roizmaniibacteriota</taxon>
    </lineage>
</organism>
<keyword evidence="1" id="KW-1133">Transmembrane helix</keyword>
<proteinExistence type="predicted"/>
<sequence length="323" mass="36397">MKHLLLTVLLILIPLQLGFLYLKNPPEMSGIVAGIKSQSTNIENSVSIGEFKFSLFGYTSPFALVTFEGMGIFDQTTADGEGYFQFNNRFSPFSKREACLSSKDQFGRLSSPVCLPPFPVDYNVSIGPVIMPPTVSLDKKDYFMGDQVMLSGQAVPNTEVKLSVFGDNKNKFEARSTKIETNSNFKIRILKIISDFGFRISSFAFIKPVEAFTFPELTAKSDDKGNFSVNLPSSNPEKFRLFAQTDFKKSISPNSVKLSLDILPVWMIIVKFFLFLFSLIKPRLLEILIIAEIIYIIYVIKGHIQGKAIILKERFPLIESRFT</sequence>
<keyword evidence="1" id="KW-0472">Membrane</keyword>
<feature type="transmembrane region" description="Helical" evidence="1">
    <location>
        <begin position="258"/>
        <end position="277"/>
    </location>
</feature>
<reference evidence="2 3" key="1">
    <citation type="journal article" date="2015" name="Nature">
        <title>rRNA introns, odd ribosomes, and small enigmatic genomes across a large radiation of phyla.</title>
        <authorList>
            <person name="Brown C.T."/>
            <person name="Hug L.A."/>
            <person name="Thomas B.C."/>
            <person name="Sharon I."/>
            <person name="Castelle C.J."/>
            <person name="Singh A."/>
            <person name="Wilkins M.J."/>
            <person name="Williams K.H."/>
            <person name="Banfield J.F."/>
        </authorList>
    </citation>
    <scope>NUCLEOTIDE SEQUENCE [LARGE SCALE GENOMIC DNA]</scope>
</reference>
<dbReference type="STRING" id="1618484.UR56_C0003G0006"/>
<accession>A0A0G0B0P7</accession>
<keyword evidence="1" id="KW-0812">Transmembrane</keyword>
<comment type="caution">
    <text evidence="2">The sequence shown here is derived from an EMBL/GenBank/DDBJ whole genome shotgun (WGS) entry which is preliminary data.</text>
</comment>
<evidence type="ECO:0000256" key="1">
    <source>
        <dbReference type="SAM" id="Phobius"/>
    </source>
</evidence>
<evidence type="ECO:0000313" key="2">
    <source>
        <dbReference type="EMBL" id="KKP62899.1"/>
    </source>
</evidence>
<dbReference type="AlphaFoldDB" id="A0A0G0B0P7"/>
<gene>
    <name evidence="2" type="ORF">UR56_C0003G0006</name>
</gene>
<dbReference type="Proteomes" id="UP000034004">
    <property type="component" value="Unassembled WGS sequence"/>
</dbReference>
<evidence type="ECO:0000313" key="3">
    <source>
        <dbReference type="Proteomes" id="UP000034004"/>
    </source>
</evidence>
<protein>
    <submittedName>
        <fullName evidence="2">Uncharacterized protein</fullName>
    </submittedName>
</protein>
<feature type="transmembrane region" description="Helical" evidence="1">
    <location>
        <begin position="284"/>
        <end position="300"/>
    </location>
</feature>
<dbReference type="EMBL" id="LBPR01000003">
    <property type="protein sequence ID" value="KKP62899.1"/>
    <property type="molecule type" value="Genomic_DNA"/>
</dbReference>